<accession>A0ABT1DBI8</accession>
<keyword evidence="2" id="KW-1185">Reference proteome</keyword>
<gene>
    <name evidence="1" type="ORF">JYK14_24535</name>
</gene>
<dbReference type="EMBL" id="JAFIRR010000185">
    <property type="protein sequence ID" value="MCO6419303.1"/>
    <property type="molecule type" value="Genomic_DNA"/>
</dbReference>
<proteinExistence type="predicted"/>
<evidence type="ECO:0000313" key="1">
    <source>
        <dbReference type="EMBL" id="MCO6419303.1"/>
    </source>
</evidence>
<name>A0ABT1DBI8_9PROT</name>
<comment type="caution">
    <text evidence="1">The sequence shown here is derived from an EMBL/GenBank/DDBJ whole genome shotgun (WGS) entry which is preliminary data.</text>
</comment>
<sequence length="144" mass="15223">MSLPAFDGWGVVPASLDDVVTRYRDEVCLGLATGRELDGATGYVDPLDGRDQLTAWRAVAFRYADGSLSLALLGDSASLAGAPRLAVPVMAVNQDRSLARTEDGEVLQLGEPGRGEPPKRHLLALIVELHRRGLGHALGIVALA</sequence>
<reference evidence="1 2" key="1">
    <citation type="submission" date="2021-12" db="EMBL/GenBank/DDBJ databases">
        <title>Siccirubricoccus leaddurans sp. nov., a high concentration Zn2+ tolerance bacterium.</title>
        <authorList>
            <person name="Cao Y."/>
        </authorList>
    </citation>
    <scope>NUCLEOTIDE SEQUENCE [LARGE SCALE GENOMIC DNA]</scope>
    <source>
        <strain evidence="1 2">KC 17139</strain>
    </source>
</reference>
<protein>
    <recommendedName>
        <fullName evidence="3">DUF2867 domain-containing protein</fullName>
    </recommendedName>
</protein>
<dbReference type="Proteomes" id="UP001523392">
    <property type="component" value="Unassembled WGS sequence"/>
</dbReference>
<evidence type="ECO:0000313" key="2">
    <source>
        <dbReference type="Proteomes" id="UP001523392"/>
    </source>
</evidence>
<evidence type="ECO:0008006" key="3">
    <source>
        <dbReference type="Google" id="ProtNLM"/>
    </source>
</evidence>
<dbReference type="RefSeq" id="WP_252955920.1">
    <property type="nucleotide sequence ID" value="NZ_JAFIRR010000185.1"/>
</dbReference>
<organism evidence="1 2">
    <name type="scientific">Siccirubricoccus soli</name>
    <dbReference type="NCBI Taxonomy" id="2899147"/>
    <lineage>
        <taxon>Bacteria</taxon>
        <taxon>Pseudomonadati</taxon>
        <taxon>Pseudomonadota</taxon>
        <taxon>Alphaproteobacteria</taxon>
        <taxon>Acetobacterales</taxon>
        <taxon>Roseomonadaceae</taxon>
        <taxon>Siccirubricoccus</taxon>
    </lineage>
</organism>